<reference evidence="1 2" key="2">
    <citation type="submission" date="2018-11" db="EMBL/GenBank/DDBJ databases">
        <authorList>
            <consortium name="Pathogen Informatics"/>
        </authorList>
    </citation>
    <scope>NUCLEOTIDE SEQUENCE [LARGE SCALE GENOMIC DNA]</scope>
</reference>
<dbReference type="PANTHER" id="PTHR42753:SF2">
    <property type="entry name" value="PROLINE--TRNA LIGASE"/>
    <property type="match status" value="1"/>
</dbReference>
<reference evidence="3" key="1">
    <citation type="submission" date="2016-06" db="UniProtKB">
        <authorList>
            <consortium name="WormBaseParasite"/>
        </authorList>
    </citation>
    <scope>IDENTIFICATION</scope>
</reference>
<dbReference type="Gene3D" id="3.30.930.10">
    <property type="entry name" value="Bira Bifunctional Protein, Domain 2"/>
    <property type="match status" value="1"/>
</dbReference>
<dbReference type="OrthoDB" id="10267474at2759"/>
<evidence type="ECO:0000313" key="2">
    <source>
        <dbReference type="Proteomes" id="UP000271098"/>
    </source>
</evidence>
<protein>
    <submittedName>
        <fullName evidence="3">HGTP_anticodon domain-containing protein</fullName>
    </submittedName>
</protein>
<dbReference type="GO" id="GO:0005739">
    <property type="term" value="C:mitochondrion"/>
    <property type="evidence" value="ECO:0007669"/>
    <property type="project" value="TreeGrafter"/>
</dbReference>
<dbReference type="AlphaFoldDB" id="A0A183CZ22"/>
<name>A0A183CZ22_9BILA</name>
<dbReference type="Gene3D" id="3.40.50.800">
    <property type="entry name" value="Anticodon-binding domain"/>
    <property type="match status" value="1"/>
</dbReference>
<evidence type="ECO:0000313" key="3">
    <source>
        <dbReference type="WBParaSite" id="GPUH_0000171701-mRNA-1"/>
    </source>
</evidence>
<sequence>AYHRIFRDLLGIKAYVVRASAGHIGGDATHEYHLPSKTGKDSITYCKKCNTGVSTELSKSGETACSCSSASESISVINTVEIAHTFQLGDLFAKKFGAKFAGQPLLMNCFGVGIGRLIAALIDFLSPNPKTLRLPYCLAPFKVAVILPNKTHFDTMNFANDFIDQLMQIPSLDDEIFVDDRLDNSIGRRLIGAANLAHNEEPISVGDLDHVELLNVVSELRNSP</sequence>
<dbReference type="PANTHER" id="PTHR42753">
    <property type="entry name" value="MITOCHONDRIAL RIBOSOME PROTEIN L39/PROLYL-TRNA LIGASE FAMILY MEMBER"/>
    <property type="match status" value="1"/>
</dbReference>
<gene>
    <name evidence="1" type="ORF">GPUH_LOCUS1713</name>
</gene>
<dbReference type="InterPro" id="IPR045864">
    <property type="entry name" value="aa-tRNA-synth_II/BPL/LPL"/>
</dbReference>
<dbReference type="GO" id="GO:0006433">
    <property type="term" value="P:prolyl-tRNA aminoacylation"/>
    <property type="evidence" value="ECO:0007669"/>
    <property type="project" value="TreeGrafter"/>
</dbReference>
<accession>A0A183CZ22</accession>
<proteinExistence type="predicted"/>
<dbReference type="InterPro" id="IPR050062">
    <property type="entry name" value="Pro-tRNA_synthetase"/>
</dbReference>
<dbReference type="WBParaSite" id="GPUH_0000171701-mRNA-1">
    <property type="protein sequence ID" value="GPUH_0000171701-mRNA-1"/>
    <property type="gene ID" value="GPUH_0000171701"/>
</dbReference>
<dbReference type="GO" id="GO:0004827">
    <property type="term" value="F:proline-tRNA ligase activity"/>
    <property type="evidence" value="ECO:0007669"/>
    <property type="project" value="TreeGrafter"/>
</dbReference>
<dbReference type="Proteomes" id="UP000271098">
    <property type="component" value="Unassembled WGS sequence"/>
</dbReference>
<keyword evidence="2" id="KW-1185">Reference proteome</keyword>
<dbReference type="EMBL" id="UYRT01002202">
    <property type="protein sequence ID" value="VDK30766.1"/>
    <property type="molecule type" value="Genomic_DNA"/>
</dbReference>
<dbReference type="InterPro" id="IPR036621">
    <property type="entry name" value="Anticodon-bd_dom_sf"/>
</dbReference>
<organism evidence="3">
    <name type="scientific">Gongylonema pulchrum</name>
    <dbReference type="NCBI Taxonomy" id="637853"/>
    <lineage>
        <taxon>Eukaryota</taxon>
        <taxon>Metazoa</taxon>
        <taxon>Ecdysozoa</taxon>
        <taxon>Nematoda</taxon>
        <taxon>Chromadorea</taxon>
        <taxon>Rhabditida</taxon>
        <taxon>Spirurina</taxon>
        <taxon>Spiruromorpha</taxon>
        <taxon>Spiruroidea</taxon>
        <taxon>Gongylonematidae</taxon>
        <taxon>Gongylonema</taxon>
    </lineage>
</organism>
<evidence type="ECO:0000313" key="1">
    <source>
        <dbReference type="EMBL" id="VDK30766.1"/>
    </source>
</evidence>
<dbReference type="SUPFAM" id="SSF52954">
    <property type="entry name" value="Class II aaRS ABD-related"/>
    <property type="match status" value="1"/>
</dbReference>
<dbReference type="SUPFAM" id="SSF55681">
    <property type="entry name" value="Class II aaRS and biotin synthetases"/>
    <property type="match status" value="1"/>
</dbReference>